<dbReference type="Gene3D" id="3.30.1490.30">
    <property type="match status" value="1"/>
</dbReference>
<dbReference type="Gene3D" id="3.30.565.10">
    <property type="entry name" value="Histidine kinase-like ATPase, C-terminal domain"/>
    <property type="match status" value="1"/>
</dbReference>
<dbReference type="FunFam" id="3.30.565.10:FF:000004">
    <property type="entry name" value="DNA topoisomerase 2"/>
    <property type="match status" value="1"/>
</dbReference>
<dbReference type="PRINTS" id="PR01158">
    <property type="entry name" value="TOPISMRASEII"/>
</dbReference>
<name>A0A915BYM9_PARUN</name>
<comment type="subunit">
    <text evidence="13">Homodimer.</text>
</comment>
<dbReference type="GO" id="GO:0005524">
    <property type="term" value="F:ATP binding"/>
    <property type="evidence" value="ECO:0007669"/>
    <property type="project" value="UniProtKB-UniRule"/>
</dbReference>
<evidence type="ECO:0000259" key="14">
    <source>
        <dbReference type="PROSITE" id="PS50880"/>
    </source>
</evidence>
<dbReference type="InterPro" id="IPR018522">
    <property type="entry name" value="TopoIIA_CS"/>
</dbReference>
<dbReference type="InterPro" id="IPR013757">
    <property type="entry name" value="Topo_IIA_A_a_sf"/>
</dbReference>
<evidence type="ECO:0000256" key="11">
    <source>
        <dbReference type="ARBA" id="ARBA00023235"/>
    </source>
</evidence>
<keyword evidence="10 12" id="KW-0238">DNA-binding</keyword>
<dbReference type="InterPro" id="IPR006171">
    <property type="entry name" value="TOPRIM_dom"/>
</dbReference>
<dbReference type="GO" id="GO:0005634">
    <property type="term" value="C:nucleus"/>
    <property type="evidence" value="ECO:0007669"/>
    <property type="project" value="TreeGrafter"/>
</dbReference>
<evidence type="ECO:0000256" key="8">
    <source>
        <dbReference type="ARBA" id="ARBA00022842"/>
    </source>
</evidence>
<evidence type="ECO:0000256" key="7">
    <source>
        <dbReference type="ARBA" id="ARBA00022840"/>
    </source>
</evidence>
<dbReference type="SUPFAM" id="SSF56719">
    <property type="entry name" value="Type II DNA topoisomerase"/>
    <property type="match status" value="1"/>
</dbReference>
<keyword evidence="8" id="KW-0460">Magnesium</keyword>
<keyword evidence="11 12" id="KW-0413">Isomerase</keyword>
<feature type="domain" description="Toprim" evidence="14">
    <location>
        <begin position="496"/>
        <end position="613"/>
    </location>
</feature>
<keyword evidence="7 13" id="KW-0067">ATP-binding</keyword>
<dbReference type="GO" id="GO:0003677">
    <property type="term" value="F:DNA binding"/>
    <property type="evidence" value="ECO:0007669"/>
    <property type="project" value="UniProtKB-UniRule"/>
</dbReference>
<sequence>MLWRALVQARRGLLFRVGLRDCEHNLLLITYRSKHFQKSTIDLLTRRTTSQRGVFSRLANSAFNAPIRKTRYQRISPLEHILLRPDTYVGSVLPSENESVYLYESKSKRMIKNELSYVPALLKIFDELLVNAADNKQRDPEMAALRVDIDANSNEISIWNDGEGIPVEMHPEEGLYVPSLIFGTLLTSSNYDDSEIKIIGGRNGFGAKLCNIFSKEFTVETSSSYSRRRFKQTWRMNMSEHEEALVEEVPEGTPDFTKVTFKPDLEKLHMTRLDEAAVGLMERRVVDVAGTLKDVGVYLNGEKIDINGFQDYIRLYRNVSENMDDDGNGRAYVFSEVNPRWQVGIARSDVGFEQISFVNNIATTKGGKHVDYVCDQIVLKIKEEVEARCGSKKSVRPLEVKNRLCLYLNSFIENPTFDSQTKEYLVSTPKTFGSKCVLSDAFFKEVFTRTDIVESIMRDINKRELRSLSRSMSRELSDLHKLEEATDAGTSRGRHCTLIVTEGDSAKALAVAGLAVVGRRHFGIFPLRGKLTNVRGLDERTSLQNTEVSALVRILGLRFGEDYSTEEKRNELRYGHLMVMTDQDEDGAHIRGLIVNFLHSFWPSLIRSDFIQYFVTPLLKARRGSEVISFYSNSEFEKWKRDFASSKKYSIKYYKGLGTSSAEEAREYFAEMDRHRVQFVYDGEKDDESIRLAFDKSRADDRKIWIARASGGTDPRMHENLNQRTYSEFINEELIDFSRLDIRRSVPNAIDGLKPSQRKVLYTLMQRFEKSEVRVAQLAGAVAHSCAYHHGEEPLINTIVRLAQDFVGSGNLNLLQPIGQFGTRLTGGEDCASARYIYTALSPLVRWIFPRSDDSVLSYKEEDNMRIEPQWFCPIIPMVLVNGAEGIGTGWATKVLCYNPKQIIRNVQRMIDGQPLQKMVPFYRNFTGTIKEANEGRFHISGTVALRPLRKNAHFIQAEITELPVGIWTQKYKERVLDVLAKDGIISGYKELHTENTVRFLLELPKGSGIWSSANGGRKHALHKTLKLDTVLGTSSMVLFDENNSLRRFTRIEEIFELFFEVRRQKYIERRDHQIDVLGAKLRFYENQCRFVEAVLNKEIVIEGKDRTDVESTLRQRNFEPDPLKAPNHEDRNELNKSEFSYLLDMPIIRLSNEEMKSLFETRDAKMMEMDTLKGKDWKDMWHEDLRNFTVQLEKDEKKRRRRGCGK</sequence>
<comment type="cofactor">
    <cofactor evidence="3">
        <name>Mg(2+)</name>
        <dbReference type="ChEBI" id="CHEBI:18420"/>
    </cofactor>
</comment>
<dbReference type="InterPro" id="IPR014721">
    <property type="entry name" value="Ribsml_uS5_D2-typ_fold_subgr"/>
</dbReference>
<dbReference type="SUPFAM" id="SSF54211">
    <property type="entry name" value="Ribosomal protein S5 domain 2-like"/>
    <property type="match status" value="1"/>
</dbReference>
<dbReference type="InterPro" id="IPR013760">
    <property type="entry name" value="Topo_IIA-like_dom_sf"/>
</dbReference>
<dbReference type="WBParaSite" id="PgR070_g042_t06">
    <property type="protein sequence ID" value="PgR070_g042_t06"/>
    <property type="gene ID" value="PgR070_g042"/>
</dbReference>
<dbReference type="Pfam" id="PF00204">
    <property type="entry name" value="DNA_gyraseB"/>
    <property type="match status" value="1"/>
</dbReference>
<evidence type="ECO:0000256" key="1">
    <source>
        <dbReference type="ARBA" id="ARBA00000185"/>
    </source>
</evidence>
<organism evidence="16 17">
    <name type="scientific">Parascaris univalens</name>
    <name type="common">Nematode worm</name>
    <dbReference type="NCBI Taxonomy" id="6257"/>
    <lineage>
        <taxon>Eukaryota</taxon>
        <taxon>Metazoa</taxon>
        <taxon>Ecdysozoa</taxon>
        <taxon>Nematoda</taxon>
        <taxon>Chromadorea</taxon>
        <taxon>Rhabditida</taxon>
        <taxon>Spirurina</taxon>
        <taxon>Ascaridomorpha</taxon>
        <taxon>Ascaridoidea</taxon>
        <taxon>Ascarididae</taxon>
        <taxon>Parascaris</taxon>
    </lineage>
</organism>
<dbReference type="CDD" id="cd16930">
    <property type="entry name" value="HATPase_TopII-like"/>
    <property type="match status" value="1"/>
</dbReference>
<dbReference type="InterPro" id="IPR002205">
    <property type="entry name" value="Topo_IIA_dom_A"/>
</dbReference>
<feature type="active site" description="O-(5'-phospho-DNA)-tyrosine intermediate" evidence="12">
    <location>
        <position position="836"/>
    </location>
</feature>
<dbReference type="Pfam" id="PF16898">
    <property type="entry name" value="TOPRIM_C"/>
    <property type="match status" value="1"/>
</dbReference>
<accession>A0A915BYM9</accession>
<evidence type="ECO:0000256" key="5">
    <source>
        <dbReference type="ARBA" id="ARBA00022723"/>
    </source>
</evidence>
<evidence type="ECO:0000256" key="3">
    <source>
        <dbReference type="ARBA" id="ARBA00001946"/>
    </source>
</evidence>
<evidence type="ECO:0000256" key="13">
    <source>
        <dbReference type="RuleBase" id="RU362094"/>
    </source>
</evidence>
<evidence type="ECO:0000256" key="10">
    <source>
        <dbReference type="ARBA" id="ARBA00023125"/>
    </source>
</evidence>
<dbReference type="Pfam" id="PF01751">
    <property type="entry name" value="Toprim"/>
    <property type="match status" value="1"/>
</dbReference>
<dbReference type="SUPFAM" id="SSF55874">
    <property type="entry name" value="ATPase domain of HSP90 chaperone/DNA topoisomerase II/histidine kinase"/>
    <property type="match status" value="1"/>
</dbReference>
<dbReference type="Gene3D" id="3.90.199.10">
    <property type="entry name" value="Topoisomerase II, domain 5"/>
    <property type="match status" value="1"/>
</dbReference>
<dbReference type="GO" id="GO:0003918">
    <property type="term" value="F:DNA topoisomerase type II (double strand cut, ATP-hydrolyzing) activity"/>
    <property type="evidence" value="ECO:0007669"/>
    <property type="project" value="UniProtKB-UniRule"/>
</dbReference>
<comment type="similarity">
    <text evidence="4 13">Belongs to the type II topoisomerase family.</text>
</comment>
<dbReference type="EC" id="5.6.2.2" evidence="13"/>
<dbReference type="InterPro" id="IPR003594">
    <property type="entry name" value="HATPase_dom"/>
</dbReference>
<dbReference type="InterPro" id="IPR020568">
    <property type="entry name" value="Ribosomal_Su5_D2-typ_SF"/>
</dbReference>
<dbReference type="FunFam" id="3.90.199.10:FF:000002">
    <property type="entry name" value="DNA topoisomerase 2"/>
    <property type="match status" value="1"/>
</dbReference>
<evidence type="ECO:0000259" key="15">
    <source>
        <dbReference type="PROSITE" id="PS52040"/>
    </source>
</evidence>
<keyword evidence="16" id="KW-1185">Reference proteome</keyword>
<reference evidence="17" key="1">
    <citation type="submission" date="2022-11" db="UniProtKB">
        <authorList>
            <consortium name="WormBaseParasite"/>
        </authorList>
    </citation>
    <scope>IDENTIFICATION</scope>
</reference>
<dbReference type="PANTHER" id="PTHR10169">
    <property type="entry name" value="DNA TOPOISOMERASE/GYRASE"/>
    <property type="match status" value="1"/>
</dbReference>
<dbReference type="Pfam" id="PF02518">
    <property type="entry name" value="HATPase_c"/>
    <property type="match status" value="1"/>
</dbReference>
<dbReference type="PROSITE" id="PS00177">
    <property type="entry name" value="TOPOISOMERASE_II"/>
    <property type="match status" value="1"/>
</dbReference>
<dbReference type="PROSITE" id="PS50880">
    <property type="entry name" value="TOPRIM"/>
    <property type="match status" value="1"/>
</dbReference>
<dbReference type="Gene3D" id="1.10.268.10">
    <property type="entry name" value="Topoisomerase, domain 3"/>
    <property type="match status" value="1"/>
</dbReference>
<comment type="cofactor">
    <cofactor evidence="2">
        <name>Ca(2+)</name>
        <dbReference type="ChEBI" id="CHEBI:29108"/>
    </cofactor>
</comment>
<dbReference type="FunFam" id="3.40.50.670:FF:000001">
    <property type="entry name" value="DNA topoisomerase 2"/>
    <property type="match status" value="2"/>
</dbReference>
<dbReference type="CDD" id="cd03481">
    <property type="entry name" value="TopoIIA_Trans_ScTopoIIA"/>
    <property type="match status" value="1"/>
</dbReference>
<dbReference type="InterPro" id="IPR013759">
    <property type="entry name" value="Topo_IIA_B_C"/>
</dbReference>
<dbReference type="FunFam" id="3.30.230.10:FF:000008">
    <property type="entry name" value="DNA topoisomerase 2"/>
    <property type="match status" value="1"/>
</dbReference>
<dbReference type="Pfam" id="PF00521">
    <property type="entry name" value="DNA_topoisoIV"/>
    <property type="match status" value="1"/>
</dbReference>
<dbReference type="InterPro" id="IPR036890">
    <property type="entry name" value="HATPase_C_sf"/>
</dbReference>
<dbReference type="AlphaFoldDB" id="A0A915BYM9"/>
<comment type="catalytic activity">
    <reaction evidence="1 12 13">
        <text>ATP-dependent breakage, passage and rejoining of double-stranded DNA.</text>
        <dbReference type="EC" id="5.6.2.2"/>
    </reaction>
</comment>
<dbReference type="SMART" id="SM00433">
    <property type="entry name" value="TOP2c"/>
    <property type="match status" value="1"/>
</dbReference>
<dbReference type="InterPro" id="IPR013506">
    <property type="entry name" value="Topo_IIA_bsu_dom2"/>
</dbReference>
<keyword evidence="9 12" id="KW-0799">Topoisomerase</keyword>
<dbReference type="Gene3D" id="3.30.230.10">
    <property type="match status" value="1"/>
</dbReference>
<dbReference type="SMART" id="SM00434">
    <property type="entry name" value="TOP4c"/>
    <property type="match status" value="1"/>
</dbReference>
<dbReference type="GO" id="GO:0000712">
    <property type="term" value="P:resolution of meiotic recombination intermediates"/>
    <property type="evidence" value="ECO:0007669"/>
    <property type="project" value="TreeGrafter"/>
</dbReference>
<evidence type="ECO:0000256" key="9">
    <source>
        <dbReference type="ARBA" id="ARBA00023029"/>
    </source>
</evidence>
<dbReference type="Proteomes" id="UP000887569">
    <property type="component" value="Unplaced"/>
</dbReference>
<dbReference type="InterPro" id="IPR001154">
    <property type="entry name" value="TopoII_euk"/>
</dbReference>
<dbReference type="GO" id="GO:0006265">
    <property type="term" value="P:DNA topological change"/>
    <property type="evidence" value="ECO:0007669"/>
    <property type="project" value="UniProtKB-UniRule"/>
</dbReference>
<dbReference type="GO" id="GO:0000819">
    <property type="term" value="P:sister chromatid segregation"/>
    <property type="evidence" value="ECO:0007669"/>
    <property type="project" value="TreeGrafter"/>
</dbReference>
<dbReference type="Gene3D" id="3.40.50.670">
    <property type="match status" value="1"/>
</dbReference>
<dbReference type="PROSITE" id="PS52040">
    <property type="entry name" value="TOPO_IIA"/>
    <property type="match status" value="1"/>
</dbReference>
<dbReference type="InterPro" id="IPR013758">
    <property type="entry name" value="Topo_IIA_A/C_ab"/>
</dbReference>
<dbReference type="GO" id="GO:0046872">
    <property type="term" value="F:metal ion binding"/>
    <property type="evidence" value="ECO:0007669"/>
    <property type="project" value="UniProtKB-KW"/>
</dbReference>
<evidence type="ECO:0000256" key="4">
    <source>
        <dbReference type="ARBA" id="ARBA00011080"/>
    </source>
</evidence>
<evidence type="ECO:0000313" key="16">
    <source>
        <dbReference type="Proteomes" id="UP000887569"/>
    </source>
</evidence>
<keyword evidence="5" id="KW-0479">Metal-binding</keyword>
<protein>
    <recommendedName>
        <fullName evidence="13">DNA topoisomerase 2</fullName>
        <ecNumber evidence="13">5.6.2.2</ecNumber>
    </recommendedName>
</protein>
<proteinExistence type="inferred from homology"/>
<dbReference type="Gene3D" id="3.30.1360.40">
    <property type="match status" value="1"/>
</dbReference>
<evidence type="ECO:0000313" key="17">
    <source>
        <dbReference type="WBParaSite" id="PgR070_g042_t06"/>
    </source>
</evidence>
<dbReference type="InterPro" id="IPR031660">
    <property type="entry name" value="TOPRIM_C"/>
</dbReference>
<evidence type="ECO:0000256" key="2">
    <source>
        <dbReference type="ARBA" id="ARBA00001913"/>
    </source>
</evidence>
<keyword evidence="6 13" id="KW-0547">Nucleotide-binding</keyword>
<dbReference type="InterPro" id="IPR050634">
    <property type="entry name" value="DNA_Topoisomerase_II"/>
</dbReference>
<dbReference type="PRINTS" id="PR00418">
    <property type="entry name" value="TPI2FAMILY"/>
</dbReference>
<comment type="function">
    <text evidence="13">Control of topological states of DNA by transient breakage and subsequent rejoining of DNA strands. Topoisomerase II makes double-strand breaks.</text>
</comment>
<dbReference type="PANTHER" id="PTHR10169:SF38">
    <property type="entry name" value="DNA TOPOISOMERASE 2"/>
    <property type="match status" value="1"/>
</dbReference>
<evidence type="ECO:0000256" key="12">
    <source>
        <dbReference type="PROSITE-ProRule" id="PRU01384"/>
    </source>
</evidence>
<dbReference type="InterPro" id="IPR001241">
    <property type="entry name" value="Topo_IIA"/>
</dbReference>
<feature type="domain" description="Topo IIA-type catalytic" evidence="15">
    <location>
        <begin position="746"/>
        <end position="1186"/>
    </location>
</feature>
<evidence type="ECO:0000256" key="6">
    <source>
        <dbReference type="ARBA" id="ARBA00022741"/>
    </source>
</evidence>